<reference evidence="5 6" key="1">
    <citation type="submission" date="2018-06" db="EMBL/GenBank/DDBJ databases">
        <title>Comparative genomics of rhizobia nodulating Arachis hypogaea in China.</title>
        <authorList>
            <person name="Li Y."/>
        </authorList>
    </citation>
    <scope>NUCLEOTIDE SEQUENCE [LARGE SCALE GENOMIC DNA]</scope>
    <source>
        <strain evidence="5 6">CCBAU 51658</strain>
    </source>
</reference>
<dbReference type="InterPro" id="IPR050204">
    <property type="entry name" value="AraC_XylS_family_regulators"/>
</dbReference>
<evidence type="ECO:0000256" key="1">
    <source>
        <dbReference type="ARBA" id="ARBA00023015"/>
    </source>
</evidence>
<keyword evidence="6" id="KW-1185">Reference proteome</keyword>
<dbReference type="SMART" id="SM00342">
    <property type="entry name" value="HTH_ARAC"/>
    <property type="match status" value="1"/>
</dbReference>
<evidence type="ECO:0000313" key="6">
    <source>
        <dbReference type="Proteomes" id="UP000593880"/>
    </source>
</evidence>
<feature type="domain" description="HTH araC/xylS-type" evidence="4">
    <location>
        <begin position="130"/>
        <end position="227"/>
    </location>
</feature>
<gene>
    <name evidence="5" type="ORF">XH86_30090</name>
</gene>
<dbReference type="PANTHER" id="PTHR46796:SF2">
    <property type="entry name" value="TRANSCRIPTIONAL REGULATORY PROTEIN"/>
    <property type="match status" value="1"/>
</dbReference>
<dbReference type="RefSeq" id="WP_128968103.1">
    <property type="nucleotide sequence ID" value="NZ_BMHC01000015.1"/>
</dbReference>
<keyword evidence="1" id="KW-0805">Transcription regulation</keyword>
<dbReference type="SUPFAM" id="SSF51182">
    <property type="entry name" value="RmlC-like cupins"/>
    <property type="match status" value="1"/>
</dbReference>
<evidence type="ECO:0000256" key="2">
    <source>
        <dbReference type="ARBA" id="ARBA00023125"/>
    </source>
</evidence>
<sequence>MSDTWTYRPWATDPLIEVGRLAAAKPIALACHVHPDVQISAVRTGWRVYATSFGEFRATAGDIVVIPGGVPHSSHGGEGSIVTHLYVSSAHRAVRGVARPQRLRHPRAISPADLLDAVGGADLRDEERFSTTSDLAKLVLSNDLEIRAMAERSGYSSDGFIRAFKRQIGMTPGAYRLAMRLAASRARLKQGDTVADVAYAGLFADQSHFGRHFRRAYGVTPAAYRIGFAVGRSISFQTQRGGDA</sequence>
<dbReference type="InterPro" id="IPR009057">
    <property type="entry name" value="Homeodomain-like_sf"/>
</dbReference>
<dbReference type="Gene3D" id="1.10.10.60">
    <property type="entry name" value="Homeodomain-like"/>
    <property type="match status" value="2"/>
</dbReference>
<protein>
    <recommendedName>
        <fullName evidence="4">HTH araC/xylS-type domain-containing protein</fullName>
    </recommendedName>
</protein>
<dbReference type="InterPro" id="IPR011051">
    <property type="entry name" value="RmlC_Cupin_sf"/>
</dbReference>
<dbReference type="Pfam" id="PF12833">
    <property type="entry name" value="HTH_18"/>
    <property type="match status" value="1"/>
</dbReference>
<evidence type="ECO:0000313" key="5">
    <source>
        <dbReference type="EMBL" id="QOZ62521.1"/>
    </source>
</evidence>
<accession>A0ABX6UMI1</accession>
<keyword evidence="3" id="KW-0804">Transcription</keyword>
<organism evidence="5 6">
    <name type="scientific">Bradyrhizobium guangdongense</name>
    <dbReference type="NCBI Taxonomy" id="1325090"/>
    <lineage>
        <taxon>Bacteria</taxon>
        <taxon>Pseudomonadati</taxon>
        <taxon>Pseudomonadota</taxon>
        <taxon>Alphaproteobacteria</taxon>
        <taxon>Hyphomicrobiales</taxon>
        <taxon>Nitrobacteraceae</taxon>
        <taxon>Bradyrhizobium</taxon>
    </lineage>
</organism>
<dbReference type="EMBL" id="CP030057">
    <property type="protein sequence ID" value="QOZ62521.1"/>
    <property type="molecule type" value="Genomic_DNA"/>
</dbReference>
<evidence type="ECO:0000256" key="3">
    <source>
        <dbReference type="ARBA" id="ARBA00023163"/>
    </source>
</evidence>
<dbReference type="InterPro" id="IPR018060">
    <property type="entry name" value="HTH_AraC"/>
</dbReference>
<dbReference type="PANTHER" id="PTHR46796">
    <property type="entry name" value="HTH-TYPE TRANSCRIPTIONAL ACTIVATOR RHAS-RELATED"/>
    <property type="match status" value="1"/>
</dbReference>
<proteinExistence type="predicted"/>
<dbReference type="InterPro" id="IPR014710">
    <property type="entry name" value="RmlC-like_jellyroll"/>
</dbReference>
<dbReference type="InterPro" id="IPR003313">
    <property type="entry name" value="AraC-bd"/>
</dbReference>
<dbReference type="SUPFAM" id="SSF46689">
    <property type="entry name" value="Homeodomain-like"/>
    <property type="match status" value="2"/>
</dbReference>
<keyword evidence="2" id="KW-0238">DNA-binding</keyword>
<dbReference type="Pfam" id="PF02311">
    <property type="entry name" value="AraC_binding"/>
    <property type="match status" value="1"/>
</dbReference>
<dbReference type="Proteomes" id="UP000593880">
    <property type="component" value="Chromosome"/>
</dbReference>
<evidence type="ECO:0000259" key="4">
    <source>
        <dbReference type="PROSITE" id="PS01124"/>
    </source>
</evidence>
<name>A0ABX6UMI1_9BRAD</name>
<dbReference type="Gene3D" id="2.60.120.10">
    <property type="entry name" value="Jelly Rolls"/>
    <property type="match status" value="1"/>
</dbReference>
<dbReference type="PROSITE" id="PS01124">
    <property type="entry name" value="HTH_ARAC_FAMILY_2"/>
    <property type="match status" value="1"/>
</dbReference>